<accession>A0A7S2V9F3</accession>
<proteinExistence type="predicted"/>
<reference evidence="2" key="1">
    <citation type="submission" date="2021-01" db="EMBL/GenBank/DDBJ databases">
        <authorList>
            <person name="Corre E."/>
            <person name="Pelletier E."/>
            <person name="Niang G."/>
            <person name="Scheremetjew M."/>
            <person name="Finn R."/>
            <person name="Kale V."/>
            <person name="Holt S."/>
            <person name="Cochrane G."/>
            <person name="Meng A."/>
            <person name="Brown T."/>
            <person name="Cohen L."/>
        </authorList>
    </citation>
    <scope>NUCLEOTIDE SEQUENCE</scope>
    <source>
        <strain evidence="2">CCMP125</strain>
    </source>
</reference>
<dbReference type="EMBL" id="HBHT01002677">
    <property type="protein sequence ID" value="CAD9943234.1"/>
    <property type="molecule type" value="Transcribed_RNA"/>
</dbReference>
<gene>
    <name evidence="2" type="ORF">APAL1065_LOCUS1799</name>
</gene>
<protein>
    <submittedName>
        <fullName evidence="2">Uncharacterized protein</fullName>
    </submittedName>
</protein>
<feature type="region of interest" description="Disordered" evidence="1">
    <location>
        <begin position="151"/>
        <end position="176"/>
    </location>
</feature>
<organism evidence="2">
    <name type="scientific">Entomoneis paludosa</name>
    <dbReference type="NCBI Taxonomy" id="265537"/>
    <lineage>
        <taxon>Eukaryota</taxon>
        <taxon>Sar</taxon>
        <taxon>Stramenopiles</taxon>
        <taxon>Ochrophyta</taxon>
        <taxon>Bacillariophyta</taxon>
        <taxon>Bacillariophyceae</taxon>
        <taxon>Bacillariophycidae</taxon>
        <taxon>Entomoneidaceae</taxon>
        <taxon>Entomoneis</taxon>
    </lineage>
</organism>
<evidence type="ECO:0000256" key="1">
    <source>
        <dbReference type="SAM" id="MobiDB-lite"/>
    </source>
</evidence>
<evidence type="ECO:0000313" key="2">
    <source>
        <dbReference type="EMBL" id="CAD9943234.1"/>
    </source>
</evidence>
<dbReference type="AlphaFoldDB" id="A0A7S2V9F3"/>
<feature type="compositionally biased region" description="Polar residues" evidence="1">
    <location>
        <begin position="167"/>
        <end position="176"/>
    </location>
</feature>
<name>A0A7S2V9F3_9STRA</name>
<sequence length="320" mass="34551">MHVAAQHHFMMGMYKKNRFAAPGTIPYRGKKGGKKQSYSCDELDSVVCITTAVVLTQPYVNLTMTDINEIEQACVEKYNAWSLSTENCGSDSLVAISCRLLPYTDAAVNNSTALNDDASIQQSCSGNAASGCGRLLLTAIGSASADSLFADDDTTHKTRRRTHVEPETSTGNHDEQLAQSHQTLTGSQRPSKPRAITLVSSRRQTNSNDENPWQKRNLQDRAATTTTAMTAVNQYCTCSTTASGGGMAVSYRAWTSQVVAAVGFLDLVSTTFTTLFQIQSASSSDDDNVQDQVNAALAPFGDIATIQNDVRITICQFLDC</sequence>